<dbReference type="InterPro" id="IPR009288">
    <property type="entry name" value="AIG2-like_dom"/>
</dbReference>
<organism evidence="2 3">
    <name type="scientific">Janthinobacterium tructae</name>
    <dbReference type="NCBI Taxonomy" id="2590869"/>
    <lineage>
        <taxon>Bacteria</taxon>
        <taxon>Pseudomonadati</taxon>
        <taxon>Pseudomonadota</taxon>
        <taxon>Betaproteobacteria</taxon>
        <taxon>Burkholderiales</taxon>
        <taxon>Oxalobacteraceae</taxon>
        <taxon>Janthinobacterium</taxon>
    </lineage>
</organism>
<dbReference type="SUPFAM" id="SSF110857">
    <property type="entry name" value="Gamma-glutamyl cyclotransferase-like"/>
    <property type="match status" value="1"/>
</dbReference>
<dbReference type="AlphaFoldDB" id="A0A4Y6RAD4"/>
<evidence type="ECO:0000313" key="3">
    <source>
        <dbReference type="Proteomes" id="UP000316665"/>
    </source>
</evidence>
<dbReference type="InterPro" id="IPR013024">
    <property type="entry name" value="GGCT-like"/>
</dbReference>
<protein>
    <submittedName>
        <fullName evidence="2">Gamma-glutamylcyclotransferase</fullName>
    </submittedName>
</protein>
<reference evidence="2 3" key="1">
    <citation type="submission" date="2019-06" db="EMBL/GenBank/DDBJ databases">
        <title>Complete genome sequence of Janthinobacterium sp. SNU WT3 isolated from diseased rainbow trout.</title>
        <authorList>
            <person name="Oh W.T."/>
            <person name="Park S.C."/>
        </authorList>
    </citation>
    <scope>NUCLEOTIDE SEQUENCE [LARGE SCALE GENOMIC DNA]</scope>
    <source>
        <strain evidence="2 3">SNU WT3</strain>
    </source>
</reference>
<proteinExistence type="predicted"/>
<dbReference type="Pfam" id="PF06094">
    <property type="entry name" value="GGACT"/>
    <property type="match status" value="1"/>
</dbReference>
<keyword evidence="3" id="KW-1185">Reference proteome</keyword>
<name>A0A4Y6RAD4_9BURK</name>
<keyword evidence="2" id="KW-0808">Transferase</keyword>
<feature type="domain" description="Gamma-glutamylcyclotransferase AIG2-like" evidence="1">
    <location>
        <begin position="12"/>
        <end position="116"/>
    </location>
</feature>
<evidence type="ECO:0000259" key="1">
    <source>
        <dbReference type="Pfam" id="PF06094"/>
    </source>
</evidence>
<accession>A0A4Y6RAD4</accession>
<evidence type="ECO:0000313" key="2">
    <source>
        <dbReference type="EMBL" id="QDG69843.1"/>
    </source>
</evidence>
<dbReference type="Gene3D" id="3.10.490.10">
    <property type="entry name" value="Gamma-glutamyl cyclotransferase-like"/>
    <property type="match status" value="1"/>
</dbReference>
<dbReference type="GO" id="GO:0016740">
    <property type="term" value="F:transferase activity"/>
    <property type="evidence" value="ECO:0007669"/>
    <property type="project" value="UniProtKB-KW"/>
</dbReference>
<dbReference type="EMBL" id="CP041185">
    <property type="protein sequence ID" value="QDG69843.1"/>
    <property type="molecule type" value="Genomic_DNA"/>
</dbReference>
<dbReference type="CDD" id="cd06661">
    <property type="entry name" value="GGCT_like"/>
    <property type="match status" value="1"/>
</dbReference>
<dbReference type="InterPro" id="IPR036568">
    <property type="entry name" value="GGCT-like_sf"/>
</dbReference>
<gene>
    <name evidence="2" type="ORF">FJQ89_04995</name>
</gene>
<sequence>MATIPAAATEQLFSYGTLQQPEVQLATFGRLLDSRPDQLPGYCLAMLAIDDAQVVATSGKTHHPIASRSAMPTDSVPGAVLAISLEELRQADGYEVAAYRRERVTLASGMQAWAYVDARDAAP</sequence>
<dbReference type="RefSeq" id="WP_141169304.1">
    <property type="nucleotide sequence ID" value="NZ_CP041185.1"/>
</dbReference>
<dbReference type="Proteomes" id="UP000316665">
    <property type="component" value="Chromosome"/>
</dbReference>
<dbReference type="OrthoDB" id="9798388at2"/>
<dbReference type="KEGG" id="jas:FJQ89_04995"/>